<feature type="transmembrane region" description="Helical" evidence="1">
    <location>
        <begin position="240"/>
        <end position="260"/>
    </location>
</feature>
<sequence>MLDLVLWILLPLCVGFAVRISNSKQLHLINESLTIIVYLILLLIGMELAQVENLGRELGFILGVSMLFLAVNIACNIGMVMLLDLKFPLRLKTHKTQANSVKHAILGSLKQIGCVLAGFIAAKLLAGWWLPPHISISIALALLLFLIGVQLRSTGISVKRVFFNRRGVVLSLALVLSSWVASVILYFGLNLFLDKPVLLSQTLAISSGFGWYSLSGIIMTDAYGAVWGSVALVNDLGREFFALMCIPMLMLRYPSTAVGVGGVTSLDFTLPTIQRAGGVAIVPLAISFGFIMNVLSPILMAFFAHAKF</sequence>
<feature type="transmembrane region" description="Helical" evidence="1">
    <location>
        <begin position="209"/>
        <end position="233"/>
    </location>
</feature>
<dbReference type="Proteomes" id="UP000832011">
    <property type="component" value="Chromosome"/>
</dbReference>
<reference evidence="2 3" key="1">
    <citation type="journal article" date="2022" name="Res Sq">
        <title>Evolution of multicellular longitudinally dividing oral cavity symbionts (Neisseriaceae).</title>
        <authorList>
            <person name="Nyongesa S."/>
            <person name="Weber P."/>
            <person name="Bernet E."/>
            <person name="Pullido F."/>
            <person name="Nieckarz M."/>
            <person name="Delaby M."/>
            <person name="Nieves C."/>
            <person name="Viehboeck T."/>
            <person name="Krause N."/>
            <person name="Rivera-Millot A."/>
            <person name="Nakamura A."/>
            <person name="Vischer N."/>
            <person name="VanNieuwenhze M."/>
            <person name="Brun Y."/>
            <person name="Cava F."/>
            <person name="Bulgheresi S."/>
            <person name="Veyrier F."/>
        </authorList>
    </citation>
    <scope>NUCLEOTIDE SEQUENCE [LARGE SCALE GENOMIC DNA]</scope>
    <source>
        <strain evidence="2 3">SN4</strain>
    </source>
</reference>
<feature type="transmembrane region" description="Helical" evidence="1">
    <location>
        <begin position="128"/>
        <end position="147"/>
    </location>
</feature>
<evidence type="ECO:0000313" key="3">
    <source>
        <dbReference type="Proteomes" id="UP000832011"/>
    </source>
</evidence>
<keyword evidence="1" id="KW-0812">Transmembrane</keyword>
<name>A0ABY4E2Q5_9NEIS</name>
<organism evidence="2 3">
    <name type="scientific">Vitreoscilla massiliensis</name>
    <dbReference type="NCBI Taxonomy" id="1689272"/>
    <lineage>
        <taxon>Bacteria</taxon>
        <taxon>Pseudomonadati</taxon>
        <taxon>Pseudomonadota</taxon>
        <taxon>Betaproteobacteria</taxon>
        <taxon>Neisseriales</taxon>
        <taxon>Neisseriaceae</taxon>
        <taxon>Vitreoscilla</taxon>
    </lineage>
</organism>
<dbReference type="InterPro" id="IPR005642">
    <property type="entry name" value="LysO"/>
</dbReference>
<gene>
    <name evidence="2" type="ORF">LVJ82_01270</name>
</gene>
<keyword evidence="1" id="KW-0472">Membrane</keyword>
<dbReference type="Pfam" id="PF03956">
    <property type="entry name" value="Lys_export"/>
    <property type="match status" value="1"/>
</dbReference>
<feature type="transmembrane region" description="Helical" evidence="1">
    <location>
        <begin position="168"/>
        <end position="189"/>
    </location>
</feature>
<dbReference type="EMBL" id="CP091511">
    <property type="protein sequence ID" value="UOO89646.1"/>
    <property type="molecule type" value="Genomic_DNA"/>
</dbReference>
<accession>A0ABY4E2Q5</accession>
<dbReference type="PANTHER" id="PTHR35804">
    <property type="entry name" value="LYSINE EXPORTER LYSO"/>
    <property type="match status" value="1"/>
</dbReference>
<feature type="transmembrane region" description="Helical" evidence="1">
    <location>
        <begin position="280"/>
        <end position="304"/>
    </location>
</feature>
<evidence type="ECO:0000313" key="2">
    <source>
        <dbReference type="EMBL" id="UOO89646.1"/>
    </source>
</evidence>
<feature type="transmembrane region" description="Helical" evidence="1">
    <location>
        <begin position="104"/>
        <end position="122"/>
    </location>
</feature>
<evidence type="ECO:0000256" key="1">
    <source>
        <dbReference type="SAM" id="Phobius"/>
    </source>
</evidence>
<feature type="transmembrane region" description="Helical" evidence="1">
    <location>
        <begin position="28"/>
        <end position="46"/>
    </location>
</feature>
<proteinExistence type="predicted"/>
<protein>
    <submittedName>
        <fullName evidence="2">Lysine exporter LysO family protein</fullName>
    </submittedName>
</protein>
<keyword evidence="3" id="KW-1185">Reference proteome</keyword>
<feature type="transmembrane region" description="Helical" evidence="1">
    <location>
        <begin position="6"/>
        <end position="21"/>
    </location>
</feature>
<keyword evidence="1" id="KW-1133">Transmembrane helix</keyword>
<dbReference type="RefSeq" id="WP_058305534.1">
    <property type="nucleotide sequence ID" value="NZ_CABKVG010000007.1"/>
</dbReference>
<feature type="transmembrane region" description="Helical" evidence="1">
    <location>
        <begin position="58"/>
        <end position="83"/>
    </location>
</feature>
<dbReference type="PANTHER" id="PTHR35804:SF1">
    <property type="entry name" value="LYSINE EXPORTER LYSO"/>
    <property type="match status" value="1"/>
</dbReference>